<feature type="compositionally biased region" description="Low complexity" evidence="1">
    <location>
        <begin position="124"/>
        <end position="138"/>
    </location>
</feature>
<feature type="compositionally biased region" description="Basic residues" evidence="1">
    <location>
        <begin position="198"/>
        <end position="207"/>
    </location>
</feature>
<name>A0ABM5G9H9_9SAUR</name>
<feature type="region of interest" description="Disordered" evidence="1">
    <location>
        <begin position="19"/>
        <end position="336"/>
    </location>
</feature>
<feature type="compositionally biased region" description="Polar residues" evidence="1">
    <location>
        <begin position="102"/>
        <end position="123"/>
    </location>
</feature>
<feature type="compositionally biased region" description="Basic residues" evidence="1">
    <location>
        <begin position="223"/>
        <end position="236"/>
    </location>
</feature>
<proteinExistence type="predicted"/>
<protein>
    <submittedName>
        <fullName evidence="3">Uncharacterized protein</fullName>
    </submittedName>
</protein>
<gene>
    <name evidence="3" type="primary">LOC140706761</name>
</gene>
<dbReference type="RefSeq" id="XP_072854300.1">
    <property type="nucleotide sequence ID" value="XM_072998199.1"/>
</dbReference>
<keyword evidence="2" id="KW-1185">Reference proteome</keyword>
<dbReference type="Proteomes" id="UP001652642">
    <property type="component" value="Chromosome 4"/>
</dbReference>
<feature type="compositionally biased region" description="Polar residues" evidence="1">
    <location>
        <begin position="326"/>
        <end position="336"/>
    </location>
</feature>
<reference evidence="3" key="1">
    <citation type="submission" date="2025-08" db="UniProtKB">
        <authorList>
            <consortium name="RefSeq"/>
        </authorList>
    </citation>
    <scope>IDENTIFICATION</scope>
</reference>
<feature type="compositionally biased region" description="Basic residues" evidence="1">
    <location>
        <begin position="175"/>
        <end position="186"/>
    </location>
</feature>
<feature type="compositionally biased region" description="Pro residues" evidence="1">
    <location>
        <begin position="239"/>
        <end position="256"/>
    </location>
</feature>
<evidence type="ECO:0000313" key="2">
    <source>
        <dbReference type="Proteomes" id="UP001652642"/>
    </source>
</evidence>
<accession>A0ABM5G9H9</accession>
<feature type="compositionally biased region" description="Low complexity" evidence="1">
    <location>
        <begin position="55"/>
        <end position="67"/>
    </location>
</feature>
<sequence>MRWLLLSLAHQNRLFQKKSVAGKKPSAKTKSVASLKPAKNKAKPTEAAKDVTANLPPILQSLPSPILEDSSRDREFLSETAPSLPPRQAEPCLLRGAPSPTPSQLASVTAGLTSAPHSPSSEGRGSPAPSTSSSSSRSKSPEKKRPSKRKHSPSNRRREKRRRRRSPSTDSDSSHRRRHRRRRHRSTSSTSSSTSTDRRRKRHKKTKYIYISSSSSSSPEIRLRRRHREGGSKGHKAPQPQPQLPEPVPPPTPPTVAIPTVQPSTSSHAVGVDKQPRRSKRDVFSSDPDEVSSVLSSDSDQELPPQPAQGTLPEGEVVGSDIGDANASSPSEDFSSYSQMLTRLARALKLEIDQPTPPTEDLIFGDIKEKSPPPSLTFVPVIMNIIKEYTASPY</sequence>
<evidence type="ECO:0000313" key="3">
    <source>
        <dbReference type="RefSeq" id="XP_072854300.1"/>
    </source>
</evidence>
<feature type="compositionally biased region" description="Basic residues" evidence="1">
    <location>
        <begin position="145"/>
        <end position="166"/>
    </location>
</feature>
<dbReference type="GeneID" id="140706761"/>
<evidence type="ECO:0000256" key="1">
    <source>
        <dbReference type="SAM" id="MobiDB-lite"/>
    </source>
</evidence>
<organism evidence="2 3">
    <name type="scientific">Pogona vitticeps</name>
    <name type="common">central bearded dragon</name>
    <dbReference type="NCBI Taxonomy" id="103695"/>
    <lineage>
        <taxon>Eukaryota</taxon>
        <taxon>Metazoa</taxon>
        <taxon>Chordata</taxon>
        <taxon>Craniata</taxon>
        <taxon>Vertebrata</taxon>
        <taxon>Euteleostomi</taxon>
        <taxon>Lepidosauria</taxon>
        <taxon>Squamata</taxon>
        <taxon>Bifurcata</taxon>
        <taxon>Unidentata</taxon>
        <taxon>Episquamata</taxon>
        <taxon>Toxicofera</taxon>
        <taxon>Iguania</taxon>
        <taxon>Acrodonta</taxon>
        <taxon>Agamidae</taxon>
        <taxon>Amphibolurinae</taxon>
        <taxon>Pogona</taxon>
    </lineage>
</organism>